<evidence type="ECO:0000256" key="4">
    <source>
        <dbReference type="ARBA" id="ARBA00022989"/>
    </source>
</evidence>
<comment type="caution">
    <text evidence="8">The sequence shown here is derived from an EMBL/GenBank/DDBJ whole genome shotgun (WGS) entry which is preliminary data.</text>
</comment>
<dbReference type="Proteomes" id="UP000521199">
    <property type="component" value="Unassembled WGS sequence"/>
</dbReference>
<feature type="transmembrane region" description="Helical" evidence="6">
    <location>
        <begin position="127"/>
        <end position="150"/>
    </location>
</feature>
<accession>A0A7W8D7B6</accession>
<feature type="transmembrane region" description="Helical" evidence="6">
    <location>
        <begin position="162"/>
        <end position="183"/>
    </location>
</feature>
<organism evidence="8 9">
    <name type="scientific">Chiayiivirga flava</name>
    <dbReference type="NCBI Taxonomy" id="659595"/>
    <lineage>
        <taxon>Bacteria</taxon>
        <taxon>Pseudomonadati</taxon>
        <taxon>Pseudomonadota</taxon>
        <taxon>Gammaproteobacteria</taxon>
        <taxon>Lysobacterales</taxon>
        <taxon>Lysobacteraceae</taxon>
        <taxon>Chiayiivirga</taxon>
    </lineage>
</organism>
<keyword evidence="5 6" id="KW-0472">Membrane</keyword>
<name>A0A7W8D7B6_9GAMM</name>
<evidence type="ECO:0000256" key="6">
    <source>
        <dbReference type="SAM" id="Phobius"/>
    </source>
</evidence>
<evidence type="ECO:0000256" key="5">
    <source>
        <dbReference type="ARBA" id="ARBA00023136"/>
    </source>
</evidence>
<dbReference type="AlphaFoldDB" id="A0A7W8D7B6"/>
<evidence type="ECO:0000256" key="2">
    <source>
        <dbReference type="ARBA" id="ARBA00007783"/>
    </source>
</evidence>
<protein>
    <submittedName>
        <fullName evidence="8">ABC-2 type transport system permease protein</fullName>
    </submittedName>
</protein>
<reference evidence="8 9" key="1">
    <citation type="submission" date="2020-08" db="EMBL/GenBank/DDBJ databases">
        <title>Genomic Encyclopedia of Type Strains, Phase IV (KMG-IV): sequencing the most valuable type-strain genomes for metagenomic binning, comparative biology and taxonomic classification.</title>
        <authorList>
            <person name="Goeker M."/>
        </authorList>
    </citation>
    <scope>NUCLEOTIDE SEQUENCE [LARGE SCALE GENOMIC DNA]</scope>
    <source>
        <strain evidence="8 9">DSM 24163</strain>
    </source>
</reference>
<feature type="domain" description="ABC-2 type transporter transmembrane" evidence="7">
    <location>
        <begin position="36"/>
        <end position="221"/>
    </location>
</feature>
<dbReference type="InterPro" id="IPR051328">
    <property type="entry name" value="T7SS_ABC-Transporter"/>
</dbReference>
<evidence type="ECO:0000313" key="8">
    <source>
        <dbReference type="EMBL" id="MBB5208021.1"/>
    </source>
</evidence>
<feature type="transmembrane region" description="Helical" evidence="6">
    <location>
        <begin position="195"/>
        <end position="213"/>
    </location>
</feature>
<dbReference type="PIRSF" id="PIRSF006648">
    <property type="entry name" value="DrrB"/>
    <property type="match status" value="1"/>
</dbReference>
<feature type="transmembrane region" description="Helical" evidence="6">
    <location>
        <begin position="42"/>
        <end position="63"/>
    </location>
</feature>
<proteinExistence type="inferred from homology"/>
<dbReference type="InterPro" id="IPR000412">
    <property type="entry name" value="ABC_2_transport"/>
</dbReference>
<sequence length="273" mass="28032">MNDVADTPAMTTVALPGADAPLPLPRLLHAYMLHARFELLGALRTPGFALPFISVPVLVYLLFGVLISGDADGGELGAGLPNYLFAGFATMAVAMPGIFSGVILAQEREANLLRLRRAMPLPPGASIVAKVAMATAVAAIAVALVAAAALLAGRITLSPAQVGVMCGVLVIGTVPFAAMGLLIGALSSASASPAWGNLVFLPMMWLSGLFMPLPDVLRPWVVLWPTFHLDQLALGLAGVAEFTWIPPSVAAAALAGVTVLCGGLAIRRLARVG</sequence>
<keyword evidence="3 6" id="KW-0812">Transmembrane</keyword>
<dbReference type="PANTHER" id="PTHR43077">
    <property type="entry name" value="TRANSPORT PERMEASE YVFS-RELATED"/>
    <property type="match status" value="1"/>
</dbReference>
<evidence type="ECO:0000256" key="1">
    <source>
        <dbReference type="ARBA" id="ARBA00004141"/>
    </source>
</evidence>
<feature type="transmembrane region" description="Helical" evidence="6">
    <location>
        <begin position="83"/>
        <end position="106"/>
    </location>
</feature>
<dbReference type="GO" id="GO:0140359">
    <property type="term" value="F:ABC-type transporter activity"/>
    <property type="evidence" value="ECO:0007669"/>
    <property type="project" value="InterPro"/>
</dbReference>
<dbReference type="PANTHER" id="PTHR43077:SF11">
    <property type="entry name" value="TRANSPORT PERMEASE YVFS-RELATED"/>
    <property type="match status" value="1"/>
</dbReference>
<dbReference type="InterPro" id="IPR013525">
    <property type="entry name" value="ABC2_TM"/>
</dbReference>
<dbReference type="RefSeq" id="WP_183960528.1">
    <property type="nucleotide sequence ID" value="NZ_JACHHP010000002.1"/>
</dbReference>
<dbReference type="GO" id="GO:0043190">
    <property type="term" value="C:ATP-binding cassette (ABC) transporter complex"/>
    <property type="evidence" value="ECO:0007669"/>
    <property type="project" value="InterPro"/>
</dbReference>
<evidence type="ECO:0000259" key="7">
    <source>
        <dbReference type="Pfam" id="PF01061"/>
    </source>
</evidence>
<comment type="similarity">
    <text evidence="2">Belongs to the ABC-2 integral membrane protein family.</text>
</comment>
<dbReference type="EMBL" id="JACHHP010000002">
    <property type="protein sequence ID" value="MBB5208021.1"/>
    <property type="molecule type" value="Genomic_DNA"/>
</dbReference>
<evidence type="ECO:0000256" key="3">
    <source>
        <dbReference type="ARBA" id="ARBA00022692"/>
    </source>
</evidence>
<gene>
    <name evidence="8" type="ORF">HNQ52_001550</name>
</gene>
<keyword evidence="4 6" id="KW-1133">Transmembrane helix</keyword>
<dbReference type="Pfam" id="PF01061">
    <property type="entry name" value="ABC2_membrane"/>
    <property type="match status" value="1"/>
</dbReference>
<comment type="subcellular location">
    <subcellularLocation>
        <location evidence="1">Membrane</location>
        <topology evidence="1">Multi-pass membrane protein</topology>
    </subcellularLocation>
</comment>
<keyword evidence="9" id="KW-1185">Reference proteome</keyword>
<feature type="transmembrane region" description="Helical" evidence="6">
    <location>
        <begin position="244"/>
        <end position="266"/>
    </location>
</feature>
<evidence type="ECO:0000313" key="9">
    <source>
        <dbReference type="Proteomes" id="UP000521199"/>
    </source>
</evidence>